<name>A0ABP3AR34_MYCUL</name>
<evidence type="ECO:0000313" key="3">
    <source>
        <dbReference type="Proteomes" id="UP000020681"/>
    </source>
</evidence>
<keyword evidence="3" id="KW-1185">Reference proteome</keyword>
<sequence length="41" mass="4460">MISGDNKGFAAYHWERTVRGADYLAGQPDFIAAFAQTNPAT</sequence>
<organism evidence="2 3">
    <name type="scientific">Mycobacterium ulcerans str. Harvey</name>
    <dbReference type="NCBI Taxonomy" id="1299332"/>
    <lineage>
        <taxon>Bacteria</taxon>
        <taxon>Bacillati</taxon>
        <taxon>Actinomycetota</taxon>
        <taxon>Actinomycetes</taxon>
        <taxon>Mycobacteriales</taxon>
        <taxon>Mycobacteriaceae</taxon>
        <taxon>Mycobacterium</taxon>
        <taxon>Mycobacterium ulcerans group</taxon>
    </lineage>
</organism>
<protein>
    <submittedName>
        <fullName evidence="2">Neutral/alkaline non-lysosomal ceramidase family protein</fullName>
    </submittedName>
</protein>
<dbReference type="EMBL" id="JAOL01000079">
    <property type="protein sequence ID" value="EUA92246.1"/>
    <property type="molecule type" value="Genomic_DNA"/>
</dbReference>
<comment type="caution">
    <text evidence="2">The sequence shown here is derived from an EMBL/GenBank/DDBJ whole genome shotgun (WGS) entry which is preliminary data.</text>
</comment>
<dbReference type="InterPro" id="IPR031329">
    <property type="entry name" value="NEUT/ALK_ceramidase_N"/>
</dbReference>
<gene>
    <name evidence="2" type="ORF">I551_1238</name>
</gene>
<dbReference type="Proteomes" id="UP000020681">
    <property type="component" value="Unassembled WGS sequence"/>
</dbReference>
<accession>A0ABP3AR34</accession>
<evidence type="ECO:0000313" key="2">
    <source>
        <dbReference type="EMBL" id="EUA92246.1"/>
    </source>
</evidence>
<feature type="domain" description="Neutral/alkaline non-lysosomal ceramidase N-terminal" evidence="1">
    <location>
        <begin position="1"/>
        <end position="38"/>
    </location>
</feature>
<dbReference type="Pfam" id="PF04734">
    <property type="entry name" value="Ceramidase_alk"/>
    <property type="match status" value="1"/>
</dbReference>
<proteinExistence type="predicted"/>
<reference evidence="2 3" key="1">
    <citation type="submission" date="2014-01" db="EMBL/GenBank/DDBJ databases">
        <authorList>
            <person name="Dobos K."/>
            <person name="Lenaerts A."/>
            <person name="Ordway D."/>
            <person name="DeGroote M.A."/>
            <person name="Parker T."/>
            <person name="Sizemore C."/>
            <person name="Tallon L.J."/>
            <person name="Sadzewicz L.K."/>
            <person name="Sengamalay N."/>
            <person name="Fraser C.M."/>
            <person name="Hine E."/>
            <person name="Shefchek K.A."/>
            <person name="Das S.P."/>
            <person name="Tettelin H."/>
        </authorList>
    </citation>
    <scope>NUCLEOTIDE SEQUENCE [LARGE SCALE GENOMIC DNA]</scope>
    <source>
        <strain evidence="2 3">Harvey</strain>
    </source>
</reference>
<evidence type="ECO:0000259" key="1">
    <source>
        <dbReference type="Pfam" id="PF04734"/>
    </source>
</evidence>